<protein>
    <submittedName>
        <fullName evidence="1">24041_t:CDS:1</fullName>
    </submittedName>
</protein>
<gene>
    <name evidence="1" type="ORF">RPERSI_LOCUS7103</name>
</gene>
<name>A0ACA9N4C6_9GLOM</name>
<accession>A0ACA9N4C6</accession>
<feature type="non-terminal residue" evidence="1">
    <location>
        <position position="1"/>
    </location>
</feature>
<organism evidence="1 2">
    <name type="scientific">Racocetra persica</name>
    <dbReference type="NCBI Taxonomy" id="160502"/>
    <lineage>
        <taxon>Eukaryota</taxon>
        <taxon>Fungi</taxon>
        <taxon>Fungi incertae sedis</taxon>
        <taxon>Mucoromycota</taxon>
        <taxon>Glomeromycotina</taxon>
        <taxon>Glomeromycetes</taxon>
        <taxon>Diversisporales</taxon>
        <taxon>Gigasporaceae</taxon>
        <taxon>Racocetra</taxon>
    </lineage>
</organism>
<sequence length="157" mass="17216">YAPSTSTGNKGLIIVNNLDAAKKAIKLIIDQSEGGSSSNKSINATIDVKVSGTIEVSKKIKISGAIKEAKEKETIEGTIERILDDSSFSDPYTQDIRSYTDPNIDTTIITFDAANSYLMLLLQVVWRTDRQKKKILIIRGMPALMYGVLKPIATFFA</sequence>
<keyword evidence="2" id="KW-1185">Reference proteome</keyword>
<feature type="non-terminal residue" evidence="1">
    <location>
        <position position="157"/>
    </location>
</feature>
<evidence type="ECO:0000313" key="2">
    <source>
        <dbReference type="Proteomes" id="UP000789920"/>
    </source>
</evidence>
<reference evidence="1" key="1">
    <citation type="submission" date="2021-06" db="EMBL/GenBank/DDBJ databases">
        <authorList>
            <person name="Kallberg Y."/>
            <person name="Tangrot J."/>
            <person name="Rosling A."/>
        </authorList>
    </citation>
    <scope>NUCLEOTIDE SEQUENCE</scope>
    <source>
        <strain evidence="1">MA461A</strain>
    </source>
</reference>
<comment type="caution">
    <text evidence="1">The sequence shown here is derived from an EMBL/GenBank/DDBJ whole genome shotgun (WGS) entry which is preliminary data.</text>
</comment>
<proteinExistence type="predicted"/>
<evidence type="ECO:0000313" key="1">
    <source>
        <dbReference type="EMBL" id="CAG8630923.1"/>
    </source>
</evidence>
<dbReference type="Proteomes" id="UP000789920">
    <property type="component" value="Unassembled WGS sequence"/>
</dbReference>
<dbReference type="EMBL" id="CAJVQC010011765">
    <property type="protein sequence ID" value="CAG8630923.1"/>
    <property type="molecule type" value="Genomic_DNA"/>
</dbReference>